<feature type="transmembrane region" description="Helical" evidence="1">
    <location>
        <begin position="87"/>
        <end position="114"/>
    </location>
</feature>
<evidence type="ECO:0000256" key="1">
    <source>
        <dbReference type="SAM" id="Phobius"/>
    </source>
</evidence>
<proteinExistence type="predicted"/>
<organism evidence="2">
    <name type="scientific">Coccolithus braarudii</name>
    <dbReference type="NCBI Taxonomy" id="221442"/>
    <lineage>
        <taxon>Eukaryota</taxon>
        <taxon>Haptista</taxon>
        <taxon>Haptophyta</taxon>
        <taxon>Prymnesiophyceae</taxon>
        <taxon>Coccolithales</taxon>
        <taxon>Coccolithaceae</taxon>
        <taxon>Coccolithus</taxon>
    </lineage>
</organism>
<gene>
    <name evidence="2" type="ORF">CPEL01642_LOCUS17447</name>
</gene>
<feature type="transmembrane region" description="Helical" evidence="1">
    <location>
        <begin position="134"/>
        <end position="161"/>
    </location>
</feature>
<dbReference type="PANTHER" id="PTHR31735:SF1">
    <property type="entry name" value="VACUOLAR MEMBRANE PROTEIN YPL162C"/>
    <property type="match status" value="1"/>
</dbReference>
<accession>A0A7S0LIW9</accession>
<keyword evidence="1" id="KW-0812">Transmembrane</keyword>
<reference evidence="2" key="1">
    <citation type="submission" date="2021-01" db="EMBL/GenBank/DDBJ databases">
        <authorList>
            <person name="Corre E."/>
            <person name="Pelletier E."/>
            <person name="Niang G."/>
            <person name="Scheremetjew M."/>
            <person name="Finn R."/>
            <person name="Kale V."/>
            <person name="Holt S."/>
            <person name="Cochrane G."/>
            <person name="Meng A."/>
            <person name="Brown T."/>
            <person name="Cohen L."/>
        </authorList>
    </citation>
    <scope>NUCLEOTIDE SEQUENCE</scope>
    <source>
        <strain evidence="2">PLY182g</strain>
    </source>
</reference>
<protein>
    <recommendedName>
        <fullName evidence="3">Transmembrane protein 110</fullName>
    </recommendedName>
</protein>
<keyword evidence="1" id="KW-0472">Membrane</keyword>
<dbReference type="InterPro" id="IPR022127">
    <property type="entry name" value="STIMATE/YPL162C"/>
</dbReference>
<dbReference type="PANTHER" id="PTHR31735">
    <property type="entry name" value="VACUOLAR MEMBRANE PROTEIN YPL162C"/>
    <property type="match status" value="1"/>
</dbReference>
<feature type="transmembrane region" description="Helical" evidence="1">
    <location>
        <begin position="186"/>
        <end position="205"/>
    </location>
</feature>
<keyword evidence="1" id="KW-1133">Transmembrane helix</keyword>
<evidence type="ECO:0000313" key="2">
    <source>
        <dbReference type="EMBL" id="CAD8614067.1"/>
    </source>
</evidence>
<feature type="transmembrane region" description="Helical" evidence="1">
    <location>
        <begin position="59"/>
        <end position="81"/>
    </location>
</feature>
<feature type="transmembrane region" description="Helical" evidence="1">
    <location>
        <begin position="19"/>
        <end position="38"/>
    </location>
</feature>
<sequence length="239" mass="26722">MAADEPSEPEQCTLLGGDFALLVQVGLAVTAVCTLVYKRHNERPRRPWLVWAFDASKQAFAGLLQHLVNLSFGVFFASLGGRASECAWYLVNFTISVFCGVLILWAAMAVYKLVVERFQISLLRSGEYGKPPQLTPWIAQMLVWGLLASGEKLITGFFVIFPLHWHLDQVAAAIESPVVGYPRLELLLVMVAAPVILNVVFFWLIDNIIMRKIAKHELADDKQPLLEDDYCCCPSVRAK</sequence>
<dbReference type="EMBL" id="HBEY01036506">
    <property type="protein sequence ID" value="CAD8614067.1"/>
    <property type="molecule type" value="Transcribed_RNA"/>
</dbReference>
<dbReference type="AlphaFoldDB" id="A0A7S0LIW9"/>
<dbReference type="Pfam" id="PF12400">
    <property type="entry name" value="STIMATE"/>
    <property type="match status" value="1"/>
</dbReference>
<evidence type="ECO:0008006" key="3">
    <source>
        <dbReference type="Google" id="ProtNLM"/>
    </source>
</evidence>
<name>A0A7S0LIW9_9EUKA</name>
<dbReference type="GO" id="GO:0016020">
    <property type="term" value="C:membrane"/>
    <property type="evidence" value="ECO:0007669"/>
    <property type="project" value="TreeGrafter"/>
</dbReference>